<reference evidence="2" key="1">
    <citation type="submission" date="2021-01" db="EMBL/GenBank/DDBJ databases">
        <title>Genomic Encyclopedia of Type Strains, Phase IV (KMG-IV): sequencing the most valuable type-strain genomes for metagenomic binning, comparative biology and taxonomic classification.</title>
        <authorList>
            <person name="Goeker M."/>
        </authorList>
    </citation>
    <scope>NUCLEOTIDE SEQUENCE</scope>
    <source>
        <strain evidence="2">DSM 23230</strain>
    </source>
</reference>
<dbReference type="InterPro" id="IPR000477">
    <property type="entry name" value="RT_dom"/>
</dbReference>
<keyword evidence="3" id="KW-1185">Reference proteome</keyword>
<dbReference type="GO" id="GO:0003964">
    <property type="term" value="F:RNA-directed DNA polymerase activity"/>
    <property type="evidence" value="ECO:0007669"/>
    <property type="project" value="UniProtKB-KW"/>
</dbReference>
<dbReference type="SUPFAM" id="SSF56672">
    <property type="entry name" value="DNA/RNA polymerases"/>
    <property type="match status" value="1"/>
</dbReference>
<keyword evidence="2" id="KW-0808">Transferase</keyword>
<proteinExistence type="predicted"/>
<accession>A0A938XQS9</accession>
<dbReference type="Pfam" id="PF00078">
    <property type="entry name" value="RVT_1"/>
    <property type="match status" value="1"/>
</dbReference>
<dbReference type="PANTHER" id="PTHR34047">
    <property type="entry name" value="NUCLEAR INTRON MATURASE 1, MITOCHONDRIAL-RELATED"/>
    <property type="match status" value="1"/>
</dbReference>
<name>A0A938XQS9_9FIRM</name>
<gene>
    <name evidence="2" type="ORF">JOC47_003110</name>
</gene>
<dbReference type="Proteomes" id="UP000774000">
    <property type="component" value="Unassembled WGS sequence"/>
</dbReference>
<feature type="domain" description="Reverse transcriptase" evidence="1">
    <location>
        <begin position="1"/>
        <end position="159"/>
    </location>
</feature>
<dbReference type="EMBL" id="JAFBDQ010000046">
    <property type="protein sequence ID" value="MBM7558238.1"/>
    <property type="molecule type" value="Genomic_DNA"/>
</dbReference>
<dbReference type="Pfam" id="PF08388">
    <property type="entry name" value="GIIM"/>
    <property type="match status" value="1"/>
</dbReference>
<dbReference type="PROSITE" id="PS50878">
    <property type="entry name" value="RT_POL"/>
    <property type="match status" value="1"/>
</dbReference>
<keyword evidence="2" id="KW-0548">Nucleotidyltransferase</keyword>
<evidence type="ECO:0000313" key="3">
    <source>
        <dbReference type="Proteomes" id="UP000774000"/>
    </source>
</evidence>
<dbReference type="AlphaFoldDB" id="A0A938XQS9"/>
<keyword evidence="2" id="KW-0695">RNA-directed DNA polymerase</keyword>
<dbReference type="InterPro" id="IPR013597">
    <property type="entry name" value="Mat_intron_G2"/>
</dbReference>
<dbReference type="PANTHER" id="PTHR34047:SF8">
    <property type="entry name" value="PROTEIN YKFC"/>
    <property type="match status" value="1"/>
</dbReference>
<dbReference type="RefSeq" id="WP_275579443.1">
    <property type="nucleotide sequence ID" value="NZ_JAFBDQ010000046.1"/>
</dbReference>
<sequence>EKAIISGKRKVIDLDLSNYFDTVKHHILLAKVAERVIDKDVMHLINLVLKASGKEGVPQGGVISPLFANLYLNEVDRMLERATEATKSKGRYTEVEYARFADDIVIAVSSHQGMTWLLPKVVKRLKEELDKIQVKVNKEKTRVVNLEKGDSINFLGFTIKRRKTFSGKWGVLTTPQIKKRTKLLQKVKEVVQRHRTTGIFAGMIGELNSVLRGWVNYFSIGNSENCFSYIKDYVEKKVRRYLMKQRGKKGYGWKRWSSNWLYNEVGLFDDYEVAHYKP</sequence>
<protein>
    <submittedName>
        <fullName evidence="2">Group II intron reverse transcriptase/maturase</fullName>
    </submittedName>
</protein>
<feature type="non-terminal residue" evidence="2">
    <location>
        <position position="1"/>
    </location>
</feature>
<organism evidence="2 3">
    <name type="scientific">Halanaerobacter jeridensis</name>
    <dbReference type="NCBI Taxonomy" id="706427"/>
    <lineage>
        <taxon>Bacteria</taxon>
        <taxon>Bacillati</taxon>
        <taxon>Bacillota</taxon>
        <taxon>Clostridia</taxon>
        <taxon>Halanaerobiales</taxon>
        <taxon>Halobacteroidaceae</taxon>
        <taxon>Halanaerobacter</taxon>
    </lineage>
</organism>
<dbReference type="CDD" id="cd01651">
    <property type="entry name" value="RT_G2_intron"/>
    <property type="match status" value="1"/>
</dbReference>
<evidence type="ECO:0000313" key="2">
    <source>
        <dbReference type="EMBL" id="MBM7558238.1"/>
    </source>
</evidence>
<dbReference type="InterPro" id="IPR043502">
    <property type="entry name" value="DNA/RNA_pol_sf"/>
</dbReference>
<comment type="caution">
    <text evidence="2">The sequence shown here is derived from an EMBL/GenBank/DDBJ whole genome shotgun (WGS) entry which is preliminary data.</text>
</comment>
<dbReference type="InterPro" id="IPR051083">
    <property type="entry name" value="GrpII_Intron_Splice-Mob/Def"/>
</dbReference>
<evidence type="ECO:0000259" key="1">
    <source>
        <dbReference type="PROSITE" id="PS50878"/>
    </source>
</evidence>